<reference evidence="1" key="1">
    <citation type="submission" date="2021-04" db="EMBL/GenBank/DDBJ databases">
        <authorList>
            <person name="Edwards E.G."/>
            <person name="Siddiqui F.A."/>
            <person name="Anastasi R.E."/>
            <person name="Conroy D.J."/>
            <person name="Gerton T.J."/>
            <person name="Laizure I.E."/>
            <person name="Reynolds J.D."/>
            <person name="Ulker M."/>
            <person name="Ouellette S.K."/>
            <person name="Duggan K.O."/>
            <person name="Johnson K.C."/>
            <person name="MacLea K.S."/>
            <person name="Garlena R.A."/>
            <person name="Russell D.A."/>
            <person name="Jacobs-Sera D."/>
            <person name="Hatfull G.F."/>
        </authorList>
    </citation>
    <scope>NUCLEOTIDE SEQUENCE</scope>
</reference>
<protein>
    <submittedName>
        <fullName evidence="1">Uncharacterized protein</fullName>
    </submittedName>
</protein>
<name>A0A8F3IPN1_9CAUD</name>
<evidence type="ECO:0000313" key="2">
    <source>
        <dbReference type="Proteomes" id="UP000693725"/>
    </source>
</evidence>
<proteinExistence type="predicted"/>
<organism evidence="1 2">
    <name type="scientific">Arthrobacter phage SilentRX</name>
    <dbReference type="NCBI Taxonomy" id="2836091"/>
    <lineage>
        <taxon>Viruses</taxon>
        <taxon>Duplodnaviria</taxon>
        <taxon>Heunggongvirae</taxon>
        <taxon>Uroviricota</taxon>
        <taxon>Caudoviricetes</taxon>
        <taxon>Silentrexvirus</taxon>
        <taxon>Silentrexvirus silentrx</taxon>
    </lineage>
</organism>
<dbReference type="Proteomes" id="UP000693725">
    <property type="component" value="Segment"/>
</dbReference>
<evidence type="ECO:0000313" key="1">
    <source>
        <dbReference type="EMBL" id="QWY82822.1"/>
    </source>
</evidence>
<dbReference type="EMBL" id="MW862992">
    <property type="protein sequence ID" value="QWY82822.1"/>
    <property type="molecule type" value="Genomic_DNA"/>
</dbReference>
<gene>
    <name evidence="1" type="primary">82</name>
    <name evidence="1" type="ORF">SEA_SILENTRX_82</name>
</gene>
<keyword evidence="2" id="KW-1185">Reference proteome</keyword>
<accession>A0A8F3IPN1</accession>
<dbReference type="GeneID" id="77932340"/>
<dbReference type="KEGG" id="vg:77932340"/>
<dbReference type="RefSeq" id="YP_010656463.1">
    <property type="nucleotide sequence ID" value="NC_070838.1"/>
</dbReference>
<sequence>MLRHEEAQEIHGRIGAAMENFKHMPAGYTAADAAKELEPLLERALELAALAVADTAPAAVDHTPCIEGSIMANGRRSEFLIPLDNPDVTYSQWGADNTVLWPRVELLENMAAPAREWALDNLDREEDGDD</sequence>